<proteinExistence type="predicted"/>
<name>A0A1S8IWG4_ENTFC</name>
<dbReference type="Proteomes" id="UP000191171">
    <property type="component" value="Unassembled WGS sequence"/>
</dbReference>
<gene>
    <name evidence="1" type="ORF">B1P95_05115</name>
    <name evidence="2" type="ORF">CYQ77_02990</name>
</gene>
<dbReference type="EMBL" id="MVGJ01000022">
    <property type="protein sequence ID" value="OOL83210.1"/>
    <property type="molecule type" value="Genomic_DNA"/>
</dbReference>
<dbReference type="AlphaFoldDB" id="A0A1S8IWG4"/>
<dbReference type="Proteomes" id="UP000289562">
    <property type="component" value="Unassembled WGS sequence"/>
</dbReference>
<evidence type="ECO:0000313" key="1">
    <source>
        <dbReference type="EMBL" id="OOL83210.1"/>
    </source>
</evidence>
<protein>
    <submittedName>
        <fullName evidence="1">Cation transporter</fullName>
    </submittedName>
</protein>
<dbReference type="EMBL" id="PJVH01000006">
    <property type="protein sequence ID" value="RXU90889.1"/>
    <property type="molecule type" value="Genomic_DNA"/>
</dbReference>
<accession>A0A1S8IWG4</accession>
<reference evidence="1 3" key="1">
    <citation type="submission" date="2017-02" db="EMBL/GenBank/DDBJ databases">
        <title>Clonality and virulence of isolates of VRE in Hematopoietic Stem Cell Transplanted (HSCT) patients.</title>
        <authorList>
            <person name="Marchi A.P."/>
            <person name="Martins R.C."/>
            <person name="Marie S.K."/>
            <person name="Levin A.S."/>
            <person name="Costa S.F."/>
        </authorList>
    </citation>
    <scope>NUCLEOTIDE SEQUENCE [LARGE SCALE GENOMIC DNA]</scope>
    <source>
        <strain evidence="1 3">LIM1759</strain>
    </source>
</reference>
<reference evidence="2 4" key="2">
    <citation type="submission" date="2017-12" db="EMBL/GenBank/DDBJ databases">
        <title>A pool of 800 enterococci isolated from chicken carcass rinse samples from New Zealand.</title>
        <authorList>
            <person name="Zhang J."/>
            <person name="Rogers L."/>
            <person name="Midwinter A."/>
            <person name="French N."/>
        </authorList>
    </citation>
    <scope>NUCLEOTIDE SEQUENCE [LARGE SCALE GENOMIC DNA]</scope>
    <source>
        <strain evidence="2 4">EN697</strain>
    </source>
</reference>
<sequence length="73" mass="8723">MFLIWLGLLPQMQAFKHRLSRGCDNCAMLRVVRMMGRKQPYISLSKVKISKRIELDFLSQVLSFYYRIQRKSP</sequence>
<organism evidence="1 3">
    <name type="scientific">Enterococcus faecium</name>
    <name type="common">Streptococcus faecium</name>
    <dbReference type="NCBI Taxonomy" id="1352"/>
    <lineage>
        <taxon>Bacteria</taxon>
        <taxon>Bacillati</taxon>
        <taxon>Bacillota</taxon>
        <taxon>Bacilli</taxon>
        <taxon>Lactobacillales</taxon>
        <taxon>Enterococcaceae</taxon>
        <taxon>Enterococcus</taxon>
    </lineage>
</organism>
<comment type="caution">
    <text evidence="1">The sequence shown here is derived from an EMBL/GenBank/DDBJ whole genome shotgun (WGS) entry which is preliminary data.</text>
</comment>
<evidence type="ECO:0000313" key="2">
    <source>
        <dbReference type="EMBL" id="RXU90889.1"/>
    </source>
</evidence>
<evidence type="ECO:0000313" key="3">
    <source>
        <dbReference type="Proteomes" id="UP000191171"/>
    </source>
</evidence>
<evidence type="ECO:0000313" key="4">
    <source>
        <dbReference type="Proteomes" id="UP000289562"/>
    </source>
</evidence>